<evidence type="ECO:0000256" key="1">
    <source>
        <dbReference type="SAM" id="Coils"/>
    </source>
</evidence>
<dbReference type="GO" id="GO:0008270">
    <property type="term" value="F:zinc ion binding"/>
    <property type="evidence" value="ECO:0007669"/>
    <property type="project" value="InterPro"/>
</dbReference>
<dbReference type="InterPro" id="IPR036875">
    <property type="entry name" value="Znf_CCHC_sf"/>
</dbReference>
<dbReference type="EMBL" id="MBFR01000711">
    <property type="protein sequence ID" value="PVU86185.1"/>
    <property type="molecule type" value="Genomic_DNA"/>
</dbReference>
<accession>A0A2T9Y1H5</accession>
<keyword evidence="5" id="KW-1185">Reference proteome</keyword>
<comment type="caution">
    <text evidence="4">The sequence shown here is derived from an EMBL/GenBank/DDBJ whole genome shotgun (WGS) entry which is preliminary data.</text>
</comment>
<feature type="compositionally biased region" description="Basic residues" evidence="2">
    <location>
        <begin position="85"/>
        <end position="100"/>
    </location>
</feature>
<feature type="non-terminal residue" evidence="4">
    <location>
        <position position="527"/>
    </location>
</feature>
<keyword evidence="1" id="KW-0175">Coiled coil</keyword>
<evidence type="ECO:0000313" key="5">
    <source>
        <dbReference type="Proteomes" id="UP000245383"/>
    </source>
</evidence>
<gene>
    <name evidence="4" type="ORF">BB561_006789</name>
</gene>
<feature type="domain" description="CCHC-type" evidence="3">
    <location>
        <begin position="473"/>
        <end position="489"/>
    </location>
</feature>
<dbReference type="InterPro" id="IPR001878">
    <property type="entry name" value="Znf_CCHC"/>
</dbReference>
<evidence type="ECO:0000313" key="4">
    <source>
        <dbReference type="EMBL" id="PVU86185.1"/>
    </source>
</evidence>
<name>A0A2T9Y1H5_9FUNG</name>
<dbReference type="AlphaFoldDB" id="A0A2T9Y1H5"/>
<dbReference type="OrthoDB" id="5554389at2759"/>
<feature type="compositionally biased region" description="Polar residues" evidence="2">
    <location>
        <begin position="264"/>
        <end position="286"/>
    </location>
</feature>
<organism evidence="4 5">
    <name type="scientific">Smittium simulii</name>
    <dbReference type="NCBI Taxonomy" id="133385"/>
    <lineage>
        <taxon>Eukaryota</taxon>
        <taxon>Fungi</taxon>
        <taxon>Fungi incertae sedis</taxon>
        <taxon>Zoopagomycota</taxon>
        <taxon>Kickxellomycotina</taxon>
        <taxon>Harpellomycetes</taxon>
        <taxon>Harpellales</taxon>
        <taxon>Legeriomycetaceae</taxon>
        <taxon>Smittium</taxon>
    </lineage>
</organism>
<protein>
    <recommendedName>
        <fullName evidence="3">CCHC-type domain-containing protein</fullName>
    </recommendedName>
</protein>
<feature type="region of interest" description="Disordered" evidence="2">
    <location>
        <begin position="85"/>
        <end position="146"/>
    </location>
</feature>
<dbReference type="SUPFAM" id="SSF57756">
    <property type="entry name" value="Retrovirus zinc finger-like domains"/>
    <property type="match status" value="1"/>
</dbReference>
<feature type="compositionally biased region" description="Polar residues" evidence="2">
    <location>
        <begin position="499"/>
        <end position="512"/>
    </location>
</feature>
<feature type="region of interest" description="Disordered" evidence="2">
    <location>
        <begin position="264"/>
        <end position="292"/>
    </location>
</feature>
<dbReference type="SMART" id="SM00343">
    <property type="entry name" value="ZnF_C2HC"/>
    <property type="match status" value="1"/>
</dbReference>
<proteinExistence type="predicted"/>
<feature type="coiled-coil region" evidence="1">
    <location>
        <begin position="11"/>
        <end position="38"/>
    </location>
</feature>
<evidence type="ECO:0000259" key="3">
    <source>
        <dbReference type="SMART" id="SM00343"/>
    </source>
</evidence>
<dbReference type="Proteomes" id="UP000245383">
    <property type="component" value="Unassembled WGS sequence"/>
</dbReference>
<feature type="compositionally biased region" description="Polar residues" evidence="2">
    <location>
        <begin position="102"/>
        <end position="111"/>
    </location>
</feature>
<sequence length="527" mass="60532">MIEHKALEIRIMHQSIKLNSVKQEIKSLEKELKDLIFTSITAFKTYDLEILMREKHDLDKVIDNACNMLRLKFKLTKLKVGLEKKKKQEKVASRHNKLKWKQMSNQKSSESPKPKGATFKPSRKGKGDSTKPKPRSPQKKTIGQQKGKAVEEYILGNVSLAVLNFVKNQTCNLPGSEELAKFIEQQTISIQVIERKTKVKNMTAQLKEESIKFAIKIARLAGATHQYDSEEMTKTEDNLEDLITEIYDEIRKKSSTRWAKTTINSQKNLQRPSENPKGVTNTTKSSKNIESKKRRQLQEKDLKLQSLKKICFGDSDKIIGCGWSQFSRDIEYVASFIGDIYASIQHDAVAKTTYFRFYKVEQAIQFMKTPIFVNERRVELYQTIKLEEGAQIISISSAKNLSTPVVVDEINKIFSLYGTIIDFSAFKNKITSLFHTYGIKFLFNKNTEEFKIPEFIDIENKKIALTYRGCVPACSYCKKVGHWRTECPEVKKNKDIRSKYQSNKSQKTTYGVNNTKNNNQNSVGLAP</sequence>
<evidence type="ECO:0000256" key="2">
    <source>
        <dbReference type="SAM" id="MobiDB-lite"/>
    </source>
</evidence>
<feature type="region of interest" description="Disordered" evidence="2">
    <location>
        <begin position="498"/>
        <end position="527"/>
    </location>
</feature>
<reference evidence="4 5" key="1">
    <citation type="journal article" date="2018" name="MBio">
        <title>Comparative Genomics Reveals the Core Gene Toolbox for the Fungus-Insect Symbiosis.</title>
        <authorList>
            <person name="Wang Y."/>
            <person name="Stata M."/>
            <person name="Wang W."/>
            <person name="Stajich J.E."/>
            <person name="White M.M."/>
            <person name="Moncalvo J.M."/>
        </authorList>
    </citation>
    <scope>NUCLEOTIDE SEQUENCE [LARGE SCALE GENOMIC DNA]</scope>
    <source>
        <strain evidence="4 5">SWE-8-4</strain>
    </source>
</reference>
<dbReference type="GO" id="GO:0003676">
    <property type="term" value="F:nucleic acid binding"/>
    <property type="evidence" value="ECO:0007669"/>
    <property type="project" value="InterPro"/>
</dbReference>